<reference evidence="2" key="1">
    <citation type="journal article" date="2023" name="Mol. Phylogenet. Evol.">
        <title>Genome-scale phylogeny and comparative genomics of the fungal order Sordariales.</title>
        <authorList>
            <person name="Hensen N."/>
            <person name="Bonometti L."/>
            <person name="Westerberg I."/>
            <person name="Brannstrom I.O."/>
            <person name="Guillou S."/>
            <person name="Cros-Aarteil S."/>
            <person name="Calhoun S."/>
            <person name="Haridas S."/>
            <person name="Kuo A."/>
            <person name="Mondo S."/>
            <person name="Pangilinan J."/>
            <person name="Riley R."/>
            <person name="LaButti K."/>
            <person name="Andreopoulos B."/>
            <person name="Lipzen A."/>
            <person name="Chen C."/>
            <person name="Yan M."/>
            <person name="Daum C."/>
            <person name="Ng V."/>
            <person name="Clum A."/>
            <person name="Steindorff A."/>
            <person name="Ohm R.A."/>
            <person name="Martin F."/>
            <person name="Silar P."/>
            <person name="Natvig D.O."/>
            <person name="Lalanne C."/>
            <person name="Gautier V."/>
            <person name="Ament-Velasquez S.L."/>
            <person name="Kruys A."/>
            <person name="Hutchinson M.I."/>
            <person name="Powell A.J."/>
            <person name="Barry K."/>
            <person name="Miller A.N."/>
            <person name="Grigoriev I.V."/>
            <person name="Debuchy R."/>
            <person name="Gladieux P."/>
            <person name="Hiltunen Thoren M."/>
            <person name="Johannesson H."/>
        </authorList>
    </citation>
    <scope>NUCLEOTIDE SEQUENCE</scope>
    <source>
        <strain evidence="2">PSN309</strain>
    </source>
</reference>
<dbReference type="Proteomes" id="UP001302126">
    <property type="component" value="Unassembled WGS sequence"/>
</dbReference>
<gene>
    <name evidence="2" type="ORF">QBC35DRAFT_477345</name>
</gene>
<feature type="region of interest" description="Disordered" evidence="1">
    <location>
        <begin position="192"/>
        <end position="211"/>
    </location>
</feature>
<dbReference type="EMBL" id="MU864493">
    <property type="protein sequence ID" value="KAK4184340.1"/>
    <property type="molecule type" value="Genomic_DNA"/>
</dbReference>
<evidence type="ECO:0000313" key="2">
    <source>
        <dbReference type="EMBL" id="KAK4184340.1"/>
    </source>
</evidence>
<protein>
    <submittedName>
        <fullName evidence="2">Uncharacterized protein</fullName>
    </submittedName>
</protein>
<evidence type="ECO:0000256" key="1">
    <source>
        <dbReference type="SAM" id="MobiDB-lite"/>
    </source>
</evidence>
<organism evidence="2 3">
    <name type="scientific">Podospora australis</name>
    <dbReference type="NCBI Taxonomy" id="1536484"/>
    <lineage>
        <taxon>Eukaryota</taxon>
        <taxon>Fungi</taxon>
        <taxon>Dikarya</taxon>
        <taxon>Ascomycota</taxon>
        <taxon>Pezizomycotina</taxon>
        <taxon>Sordariomycetes</taxon>
        <taxon>Sordariomycetidae</taxon>
        <taxon>Sordariales</taxon>
        <taxon>Podosporaceae</taxon>
        <taxon>Podospora</taxon>
    </lineage>
</organism>
<dbReference type="AlphaFoldDB" id="A0AAN6WN21"/>
<name>A0AAN6WN21_9PEZI</name>
<evidence type="ECO:0000313" key="3">
    <source>
        <dbReference type="Proteomes" id="UP001302126"/>
    </source>
</evidence>
<keyword evidence="3" id="KW-1185">Reference proteome</keyword>
<reference evidence="2" key="2">
    <citation type="submission" date="2023-05" db="EMBL/GenBank/DDBJ databases">
        <authorList>
            <consortium name="Lawrence Berkeley National Laboratory"/>
            <person name="Steindorff A."/>
            <person name="Hensen N."/>
            <person name="Bonometti L."/>
            <person name="Westerberg I."/>
            <person name="Brannstrom I.O."/>
            <person name="Guillou S."/>
            <person name="Cros-Aarteil S."/>
            <person name="Calhoun S."/>
            <person name="Haridas S."/>
            <person name="Kuo A."/>
            <person name="Mondo S."/>
            <person name="Pangilinan J."/>
            <person name="Riley R."/>
            <person name="Labutti K."/>
            <person name="Andreopoulos B."/>
            <person name="Lipzen A."/>
            <person name="Chen C."/>
            <person name="Yanf M."/>
            <person name="Daum C."/>
            <person name="Ng V."/>
            <person name="Clum A."/>
            <person name="Ohm R."/>
            <person name="Martin F."/>
            <person name="Silar P."/>
            <person name="Natvig D."/>
            <person name="Lalanne C."/>
            <person name="Gautier V."/>
            <person name="Ament-Velasquez S.L."/>
            <person name="Kruys A."/>
            <person name="Hutchinson M.I."/>
            <person name="Powell A.J."/>
            <person name="Barry K."/>
            <person name="Miller A.N."/>
            <person name="Grigoriev I.V."/>
            <person name="Debuchy R."/>
            <person name="Gladieux P."/>
            <person name="Thoren M.H."/>
            <person name="Johannesson H."/>
        </authorList>
    </citation>
    <scope>NUCLEOTIDE SEQUENCE</scope>
    <source>
        <strain evidence="2">PSN309</strain>
    </source>
</reference>
<sequence length="211" mass="24182">MSVWKGRPSTERCARFRFDVHGNDTQAWQRQSLWTAATTITTFHQVRRPWYLDQSTGHARNNLHATDLCQLAKWAIARSRATKTTRSWVEFLGGASIQGTAMESRDHNTTKITRINTTQSIQRARESATCKTCVVLQVGKAFETQVSLGYLMHTFRSEGSRGLGVPEESEVEQLMLRLFFRKESSKLWGREQTTRFGSGRESRVVPEKRVE</sequence>
<comment type="caution">
    <text evidence="2">The sequence shown here is derived from an EMBL/GenBank/DDBJ whole genome shotgun (WGS) entry which is preliminary data.</text>
</comment>
<proteinExistence type="predicted"/>
<accession>A0AAN6WN21</accession>